<name>A0AAE4AUM9_9HYPH</name>
<gene>
    <name evidence="1" type="ORF">J2S73_004109</name>
</gene>
<sequence length="106" mass="11438">MTARDLTEADARPILAALVARSPYRAGLEPMMDDIVRIALANTQLREALARVASRSGVATTGRVTNAELGSDRKLLAVYLEHVFFASPGFLASVGEWPVGRMPDAR</sequence>
<reference evidence="1" key="1">
    <citation type="submission" date="2023-07" db="EMBL/GenBank/DDBJ databases">
        <title>Genomic Encyclopedia of Type Strains, Phase IV (KMG-IV): sequencing the most valuable type-strain genomes for metagenomic binning, comparative biology and taxonomic classification.</title>
        <authorList>
            <person name="Goeker M."/>
        </authorList>
    </citation>
    <scope>NUCLEOTIDE SEQUENCE</scope>
    <source>
        <strain evidence="1">DSM 21202</strain>
    </source>
</reference>
<comment type="caution">
    <text evidence="1">The sequence shown here is derived from an EMBL/GenBank/DDBJ whole genome shotgun (WGS) entry which is preliminary data.</text>
</comment>
<dbReference type="Proteomes" id="UP001229244">
    <property type="component" value="Unassembled WGS sequence"/>
</dbReference>
<dbReference type="RefSeq" id="WP_306887544.1">
    <property type="nucleotide sequence ID" value="NZ_JAUSUL010000006.1"/>
</dbReference>
<keyword evidence="2" id="KW-1185">Reference proteome</keyword>
<proteinExistence type="predicted"/>
<accession>A0AAE4AUM9</accession>
<evidence type="ECO:0000313" key="2">
    <source>
        <dbReference type="Proteomes" id="UP001229244"/>
    </source>
</evidence>
<evidence type="ECO:0000313" key="1">
    <source>
        <dbReference type="EMBL" id="MDQ0317623.1"/>
    </source>
</evidence>
<organism evidence="1 2">
    <name type="scientific">Amorphus orientalis</name>
    <dbReference type="NCBI Taxonomy" id="649198"/>
    <lineage>
        <taxon>Bacteria</taxon>
        <taxon>Pseudomonadati</taxon>
        <taxon>Pseudomonadota</taxon>
        <taxon>Alphaproteobacteria</taxon>
        <taxon>Hyphomicrobiales</taxon>
        <taxon>Amorphaceae</taxon>
        <taxon>Amorphus</taxon>
    </lineage>
</organism>
<dbReference type="AlphaFoldDB" id="A0AAE4AUM9"/>
<dbReference type="EMBL" id="JAUSUL010000006">
    <property type="protein sequence ID" value="MDQ0317623.1"/>
    <property type="molecule type" value="Genomic_DNA"/>
</dbReference>
<protein>
    <submittedName>
        <fullName evidence="1">Uncharacterized protein</fullName>
    </submittedName>
</protein>